<proteinExistence type="predicted"/>
<dbReference type="SUPFAM" id="SSF56784">
    <property type="entry name" value="HAD-like"/>
    <property type="match status" value="1"/>
</dbReference>
<dbReference type="InterPro" id="IPR023214">
    <property type="entry name" value="HAD_sf"/>
</dbReference>
<dbReference type="CDD" id="cd01427">
    <property type="entry name" value="HAD_like"/>
    <property type="match status" value="1"/>
</dbReference>
<accession>A0ABT8TKR4</accession>
<keyword evidence="2" id="KW-1185">Reference proteome</keyword>
<dbReference type="InterPro" id="IPR041492">
    <property type="entry name" value="HAD_2"/>
</dbReference>
<dbReference type="InterPro" id="IPR036412">
    <property type="entry name" value="HAD-like_sf"/>
</dbReference>
<organism evidence="1 2">
    <name type="scientific">Gilvimarinus algae</name>
    <dbReference type="NCBI Taxonomy" id="3058037"/>
    <lineage>
        <taxon>Bacteria</taxon>
        <taxon>Pseudomonadati</taxon>
        <taxon>Pseudomonadota</taxon>
        <taxon>Gammaproteobacteria</taxon>
        <taxon>Cellvibrionales</taxon>
        <taxon>Cellvibrionaceae</taxon>
        <taxon>Gilvimarinus</taxon>
    </lineage>
</organism>
<dbReference type="Gene3D" id="1.10.150.240">
    <property type="entry name" value="Putative phosphatase, domain 2"/>
    <property type="match status" value="1"/>
</dbReference>
<dbReference type="Pfam" id="PF13419">
    <property type="entry name" value="HAD_2"/>
    <property type="match status" value="1"/>
</dbReference>
<name>A0ABT8TKR4_9GAMM</name>
<comment type="caution">
    <text evidence="1">The sequence shown here is derived from an EMBL/GenBank/DDBJ whole genome shotgun (WGS) entry which is preliminary data.</text>
</comment>
<reference evidence="1" key="1">
    <citation type="submission" date="2023-07" db="EMBL/GenBank/DDBJ databases">
        <title>Gilvimarinus algae sp. nov., isolated from the surface of Kelp.</title>
        <authorList>
            <person name="Sun Y.Y."/>
            <person name="Gong Y."/>
            <person name="Du Z.J."/>
        </authorList>
    </citation>
    <scope>NUCLEOTIDE SEQUENCE</scope>
    <source>
        <strain evidence="1">SDUM040014</strain>
    </source>
</reference>
<evidence type="ECO:0000313" key="2">
    <source>
        <dbReference type="Proteomes" id="UP001168380"/>
    </source>
</evidence>
<evidence type="ECO:0000313" key="1">
    <source>
        <dbReference type="EMBL" id="MDO3383231.1"/>
    </source>
</evidence>
<dbReference type="InterPro" id="IPR023198">
    <property type="entry name" value="PGP-like_dom2"/>
</dbReference>
<dbReference type="Proteomes" id="UP001168380">
    <property type="component" value="Unassembled WGS sequence"/>
</dbReference>
<dbReference type="EMBL" id="JAULRT010000060">
    <property type="protein sequence ID" value="MDO3383231.1"/>
    <property type="molecule type" value="Genomic_DNA"/>
</dbReference>
<sequence length="206" mass="23046">MFDCDGVVLNSNQVKSYAFYKSALPYGREAATDFVQYHMINGGVSRYKKFEYFLANIAPQVNGPGLDTLLSNYANDVIEGLLSCDISQGLMELREQTPTSRWLIVSGGDQSELRQVFKTRGLTSLFDGGIFGSPADKKYILDRELALGNIQKEALFLGDSKYDFESAKHAELDFLFVSGWSEMSDWQPWAELNKIDTVQSLANCCT</sequence>
<protein>
    <submittedName>
        <fullName evidence="1">HAD hydrolase-like protein</fullName>
    </submittedName>
</protein>
<dbReference type="Gene3D" id="3.40.50.1000">
    <property type="entry name" value="HAD superfamily/HAD-like"/>
    <property type="match status" value="1"/>
</dbReference>
<gene>
    <name evidence="1" type="ORF">QWI16_13705</name>
</gene>